<comment type="caution">
    <text evidence="1">The sequence shown here is derived from an EMBL/GenBank/DDBJ whole genome shotgun (WGS) entry which is preliminary data.</text>
</comment>
<reference evidence="1 2" key="1">
    <citation type="submission" date="2019-05" db="EMBL/GenBank/DDBJ databases">
        <title>Another draft genome of Portunus trituberculatus and its Hox gene families provides insights of decapod evolution.</title>
        <authorList>
            <person name="Jeong J.-H."/>
            <person name="Song I."/>
            <person name="Kim S."/>
            <person name="Choi T."/>
            <person name="Kim D."/>
            <person name="Ryu S."/>
            <person name="Kim W."/>
        </authorList>
    </citation>
    <scope>NUCLEOTIDE SEQUENCE [LARGE SCALE GENOMIC DNA]</scope>
    <source>
        <tissue evidence="1">Muscle</tissue>
    </source>
</reference>
<protein>
    <submittedName>
        <fullName evidence="1">Uncharacterized protein</fullName>
    </submittedName>
</protein>
<keyword evidence="2" id="KW-1185">Reference proteome</keyword>
<name>A0A5B7GJT8_PORTR</name>
<evidence type="ECO:0000313" key="1">
    <source>
        <dbReference type="EMBL" id="MPC59242.1"/>
    </source>
</evidence>
<evidence type="ECO:0000313" key="2">
    <source>
        <dbReference type="Proteomes" id="UP000324222"/>
    </source>
</evidence>
<dbReference type="EMBL" id="VSRR010016383">
    <property type="protein sequence ID" value="MPC59242.1"/>
    <property type="molecule type" value="Genomic_DNA"/>
</dbReference>
<sequence>MTLENIKPWKLDNNILKGRISLYFSHNQRKNLKEDFTMNCPLYQTLYQATVNNKRGSRRSFV</sequence>
<dbReference type="AlphaFoldDB" id="A0A5B7GJT8"/>
<organism evidence="1 2">
    <name type="scientific">Portunus trituberculatus</name>
    <name type="common">Swimming crab</name>
    <name type="synonym">Neptunus trituberculatus</name>
    <dbReference type="NCBI Taxonomy" id="210409"/>
    <lineage>
        <taxon>Eukaryota</taxon>
        <taxon>Metazoa</taxon>
        <taxon>Ecdysozoa</taxon>
        <taxon>Arthropoda</taxon>
        <taxon>Crustacea</taxon>
        <taxon>Multicrustacea</taxon>
        <taxon>Malacostraca</taxon>
        <taxon>Eumalacostraca</taxon>
        <taxon>Eucarida</taxon>
        <taxon>Decapoda</taxon>
        <taxon>Pleocyemata</taxon>
        <taxon>Brachyura</taxon>
        <taxon>Eubrachyura</taxon>
        <taxon>Portunoidea</taxon>
        <taxon>Portunidae</taxon>
        <taxon>Portuninae</taxon>
        <taxon>Portunus</taxon>
    </lineage>
</organism>
<gene>
    <name evidence="1" type="ORF">E2C01_053258</name>
</gene>
<dbReference type="Proteomes" id="UP000324222">
    <property type="component" value="Unassembled WGS sequence"/>
</dbReference>
<proteinExistence type="predicted"/>
<accession>A0A5B7GJT8</accession>